<evidence type="ECO:0000313" key="1">
    <source>
        <dbReference type="Proteomes" id="UP000887574"/>
    </source>
</evidence>
<reference evidence="2" key="1">
    <citation type="submission" date="2022-11" db="UniProtKB">
        <authorList>
            <consortium name="WormBaseParasite"/>
        </authorList>
    </citation>
    <scope>IDENTIFICATION</scope>
</reference>
<keyword evidence="1" id="KW-1185">Reference proteome</keyword>
<name>A0A915CXB6_9BILA</name>
<evidence type="ECO:0000313" key="2">
    <source>
        <dbReference type="WBParaSite" id="jg13588"/>
    </source>
</evidence>
<dbReference type="Proteomes" id="UP000887574">
    <property type="component" value="Unplaced"/>
</dbReference>
<dbReference type="WBParaSite" id="jg13588">
    <property type="protein sequence ID" value="jg13588"/>
    <property type="gene ID" value="jg13588"/>
</dbReference>
<organism evidence="1 2">
    <name type="scientific">Ditylenchus dipsaci</name>
    <dbReference type="NCBI Taxonomy" id="166011"/>
    <lineage>
        <taxon>Eukaryota</taxon>
        <taxon>Metazoa</taxon>
        <taxon>Ecdysozoa</taxon>
        <taxon>Nematoda</taxon>
        <taxon>Chromadorea</taxon>
        <taxon>Rhabditida</taxon>
        <taxon>Tylenchina</taxon>
        <taxon>Tylenchomorpha</taxon>
        <taxon>Sphaerularioidea</taxon>
        <taxon>Anguinidae</taxon>
        <taxon>Anguininae</taxon>
        <taxon>Ditylenchus</taxon>
    </lineage>
</organism>
<sequence>MFRDILDKVYSKLQQLEDSGASRQFIESIKETFKKRILEVLDNEFKKTVKDCLLSSLSPLVSLVDIPSAFTSLLQIHQELRDYELHGDANMLELRVKTAIDFEIALLDVEITRIKIVKTVEAEIANGNLLPHIQIMSFTSQDFQKKTQEECRVKVLEIEQKYGVTIGYKNPVAEERVEIAIRGSNESDVNSAVSRLDDFVKVSILSSTDFGETPALLPYVSIPSPNQKSNPLVQSAEGSEAPRSSAVMITQTWSVLLELIHQMKRISA</sequence>
<accession>A0A915CXB6</accession>
<protein>
    <submittedName>
        <fullName evidence="2">Uncharacterized protein</fullName>
    </submittedName>
</protein>
<dbReference type="AlphaFoldDB" id="A0A915CXB6"/>
<proteinExistence type="predicted"/>